<evidence type="ECO:0000256" key="4">
    <source>
        <dbReference type="SAM" id="Phobius"/>
    </source>
</evidence>
<keyword evidence="4" id="KW-0812">Transmembrane</keyword>
<dbReference type="PROSITE" id="PS50106">
    <property type="entry name" value="PDZ"/>
    <property type="match status" value="1"/>
</dbReference>
<dbReference type="InterPro" id="IPR009003">
    <property type="entry name" value="Peptidase_S1_PA"/>
</dbReference>
<evidence type="ECO:0000259" key="5">
    <source>
        <dbReference type="PROSITE" id="PS50106"/>
    </source>
</evidence>
<evidence type="ECO:0000313" key="7">
    <source>
        <dbReference type="Proteomes" id="UP000198765"/>
    </source>
</evidence>
<name>A0A1A9A3K8_9ACTN</name>
<dbReference type="SUPFAM" id="SSF50156">
    <property type="entry name" value="PDZ domain-like"/>
    <property type="match status" value="1"/>
</dbReference>
<keyword evidence="4" id="KW-0472">Membrane</keyword>
<dbReference type="GO" id="GO:0006508">
    <property type="term" value="P:proteolysis"/>
    <property type="evidence" value="ECO:0007669"/>
    <property type="project" value="UniProtKB-KW"/>
</dbReference>
<dbReference type="Gene3D" id="2.30.42.10">
    <property type="match status" value="1"/>
</dbReference>
<dbReference type="PATRIC" id="fig|299146.4.peg.3936"/>
<dbReference type="EMBL" id="LT594324">
    <property type="protein sequence ID" value="SBT50678.1"/>
    <property type="molecule type" value="Genomic_DNA"/>
</dbReference>
<dbReference type="InterPro" id="IPR001478">
    <property type="entry name" value="PDZ"/>
</dbReference>
<dbReference type="PANTHER" id="PTHR43343">
    <property type="entry name" value="PEPTIDASE S12"/>
    <property type="match status" value="1"/>
</dbReference>
<feature type="compositionally biased region" description="Low complexity" evidence="3">
    <location>
        <begin position="115"/>
        <end position="125"/>
    </location>
</feature>
<dbReference type="RefSeq" id="WP_091197662.1">
    <property type="nucleotide sequence ID" value="NZ_LT594324.1"/>
</dbReference>
<feature type="domain" description="PDZ" evidence="5">
    <location>
        <begin position="454"/>
        <end position="512"/>
    </location>
</feature>
<dbReference type="InterPro" id="IPR036034">
    <property type="entry name" value="PDZ_sf"/>
</dbReference>
<dbReference type="OrthoDB" id="9788136at2"/>
<gene>
    <name evidence="6" type="ORF">GA0070621_3800</name>
</gene>
<keyword evidence="2" id="KW-0378">Hydrolase</keyword>
<proteinExistence type="predicted"/>
<dbReference type="Pfam" id="PF13180">
    <property type="entry name" value="PDZ_2"/>
    <property type="match status" value="1"/>
</dbReference>
<dbReference type="GO" id="GO:0004252">
    <property type="term" value="F:serine-type endopeptidase activity"/>
    <property type="evidence" value="ECO:0007669"/>
    <property type="project" value="InterPro"/>
</dbReference>
<feature type="compositionally biased region" description="Low complexity" evidence="3">
    <location>
        <begin position="31"/>
        <end position="61"/>
    </location>
</feature>
<evidence type="ECO:0000256" key="2">
    <source>
        <dbReference type="ARBA" id="ARBA00022801"/>
    </source>
</evidence>
<protein>
    <submittedName>
        <fullName evidence="6">Putative serine protease PepD</fullName>
    </submittedName>
</protein>
<evidence type="ECO:0000256" key="1">
    <source>
        <dbReference type="ARBA" id="ARBA00022670"/>
    </source>
</evidence>
<organism evidence="6 7">
    <name type="scientific">Micromonospora narathiwatensis</name>
    <dbReference type="NCBI Taxonomy" id="299146"/>
    <lineage>
        <taxon>Bacteria</taxon>
        <taxon>Bacillati</taxon>
        <taxon>Actinomycetota</taxon>
        <taxon>Actinomycetes</taxon>
        <taxon>Micromonosporales</taxon>
        <taxon>Micromonosporaceae</taxon>
        <taxon>Micromonospora</taxon>
    </lineage>
</organism>
<feature type="region of interest" description="Disordered" evidence="3">
    <location>
        <begin position="1"/>
        <end position="202"/>
    </location>
</feature>
<feature type="compositionally biased region" description="Pro residues" evidence="3">
    <location>
        <begin position="166"/>
        <end position="175"/>
    </location>
</feature>
<keyword evidence="7" id="KW-1185">Reference proteome</keyword>
<feature type="compositionally biased region" description="Pro residues" evidence="3">
    <location>
        <begin position="104"/>
        <end position="114"/>
    </location>
</feature>
<dbReference type="Pfam" id="PF13365">
    <property type="entry name" value="Trypsin_2"/>
    <property type="match status" value="1"/>
</dbReference>
<dbReference type="Proteomes" id="UP000198765">
    <property type="component" value="Chromosome I"/>
</dbReference>
<dbReference type="AlphaFoldDB" id="A0A1A9A3K8"/>
<reference evidence="6 7" key="1">
    <citation type="submission" date="2016-06" db="EMBL/GenBank/DDBJ databases">
        <authorList>
            <person name="Kjaerup R.B."/>
            <person name="Dalgaard T.S."/>
            <person name="Juul-Madsen H.R."/>
        </authorList>
    </citation>
    <scope>NUCLEOTIDE SEQUENCE [LARGE SCALE GENOMIC DNA]</scope>
    <source>
        <strain evidence="6 7">DSM 45248</strain>
    </source>
</reference>
<dbReference type="PANTHER" id="PTHR43343:SF3">
    <property type="entry name" value="PROTEASE DO-LIKE 8, CHLOROPLASTIC"/>
    <property type="match status" value="1"/>
</dbReference>
<evidence type="ECO:0000256" key="3">
    <source>
        <dbReference type="SAM" id="MobiDB-lite"/>
    </source>
</evidence>
<accession>A0A1A9A3K8</accession>
<feature type="compositionally biased region" description="Pro residues" evidence="3">
    <location>
        <begin position="184"/>
        <end position="199"/>
    </location>
</feature>
<dbReference type="InterPro" id="IPR001940">
    <property type="entry name" value="Peptidase_S1C"/>
</dbReference>
<feature type="transmembrane region" description="Helical" evidence="4">
    <location>
        <begin position="206"/>
        <end position="231"/>
    </location>
</feature>
<evidence type="ECO:0000313" key="6">
    <source>
        <dbReference type="EMBL" id="SBT50678.1"/>
    </source>
</evidence>
<dbReference type="PRINTS" id="PR00834">
    <property type="entry name" value="PROTEASES2C"/>
</dbReference>
<keyword evidence="1 6" id="KW-0645">Protease</keyword>
<dbReference type="Gene3D" id="2.40.10.120">
    <property type="match status" value="1"/>
</dbReference>
<keyword evidence="4" id="KW-1133">Transmembrane helix</keyword>
<dbReference type="SUPFAM" id="SSF50494">
    <property type="entry name" value="Trypsin-like serine proteases"/>
    <property type="match status" value="1"/>
</dbReference>
<sequence>MTDHETDPQRSPALADAEPSHPTAELPRTGSVPSASTPAPAATPVPADSPAGTTEAPATAEFGRTDAPATAEFGRTDAPATAEFGRTDAAQPASPYARPTATPSAPPYPVPGQPQQPVSGQPQQPGTWYGQQQPTGWAPATHQGAATHQGTATHHGAGYPTAAGGPVPPYQPHQPYPGAQPHQPGQPVPPWGSPQPAPRPSRAGKFVGVGALALALMLGSGVAGGALALALNGNSGTTITRNYSAAPVINSADLPKIAASVQDSVVSIMTDSGEGSGVILSADGYVLTNNHVVASASGDTVKVVFADGKNAQAKIVGTDPKTDLAVVKASGVSGLKAAKFGDSDAMQVGDQVLALGSPLGLQGSVTAGILSARDRTIQAGDSGQQMDPRQGASSISGLLQTDAPINPGNSGGALVNTRGEVIGINTAIATAGQGSNGNIGVGFAIPSNKAKDVAEKLQRGEKVSHPSLGVSVNGAEDGGALVAAVTPGSAAEKAGLQRGDVITRFGDKVIKDSNDLVGAVQSGKVGDRVEVQFKRNGSDQTATVTLAETS</sequence>
<dbReference type="InterPro" id="IPR051201">
    <property type="entry name" value="Chloro_Bact_Ser_Proteases"/>
</dbReference>
<dbReference type="SMART" id="SM00228">
    <property type="entry name" value="PDZ"/>
    <property type="match status" value="1"/>
</dbReference>